<reference evidence="2" key="1">
    <citation type="submission" date="2021-02" db="EMBL/GenBank/DDBJ databases">
        <authorList>
            <person name="Nowell W R."/>
        </authorList>
    </citation>
    <scope>NUCLEOTIDE SEQUENCE</scope>
</reference>
<dbReference type="Proteomes" id="UP000681722">
    <property type="component" value="Unassembled WGS sequence"/>
</dbReference>
<dbReference type="Proteomes" id="UP000663829">
    <property type="component" value="Unassembled WGS sequence"/>
</dbReference>
<dbReference type="PANTHER" id="PTHR45749:SF21">
    <property type="entry name" value="DUF4371 DOMAIN-CONTAINING PROTEIN"/>
    <property type="match status" value="1"/>
</dbReference>
<dbReference type="InterPro" id="IPR012337">
    <property type="entry name" value="RNaseH-like_sf"/>
</dbReference>
<evidence type="ECO:0000256" key="1">
    <source>
        <dbReference type="SAM" id="MobiDB-lite"/>
    </source>
</evidence>
<evidence type="ECO:0000313" key="3">
    <source>
        <dbReference type="EMBL" id="CAF3832532.1"/>
    </source>
</evidence>
<feature type="compositionally biased region" description="Polar residues" evidence="1">
    <location>
        <begin position="16"/>
        <end position="27"/>
    </location>
</feature>
<gene>
    <name evidence="2" type="ORF">GPM918_LOCUS16963</name>
    <name evidence="3" type="ORF">SRO942_LOCUS16961</name>
</gene>
<proteinExistence type="predicted"/>
<dbReference type="SUPFAM" id="SSF53098">
    <property type="entry name" value="Ribonuclease H-like"/>
    <property type="match status" value="1"/>
</dbReference>
<dbReference type="PANTHER" id="PTHR45749">
    <property type="match status" value="1"/>
</dbReference>
<organism evidence="2 4">
    <name type="scientific">Didymodactylos carnosus</name>
    <dbReference type="NCBI Taxonomy" id="1234261"/>
    <lineage>
        <taxon>Eukaryota</taxon>
        <taxon>Metazoa</taxon>
        <taxon>Spiralia</taxon>
        <taxon>Gnathifera</taxon>
        <taxon>Rotifera</taxon>
        <taxon>Eurotatoria</taxon>
        <taxon>Bdelloidea</taxon>
        <taxon>Philodinida</taxon>
        <taxon>Philodinidae</taxon>
        <taxon>Didymodactylos</taxon>
    </lineage>
</organism>
<dbReference type="AlphaFoldDB" id="A0A814LK39"/>
<evidence type="ECO:0008006" key="5">
    <source>
        <dbReference type="Google" id="ProtNLM"/>
    </source>
</evidence>
<evidence type="ECO:0000313" key="4">
    <source>
        <dbReference type="Proteomes" id="UP000663829"/>
    </source>
</evidence>
<dbReference type="EMBL" id="CAJNOQ010004557">
    <property type="protein sequence ID" value="CAF1064704.1"/>
    <property type="molecule type" value="Genomic_DNA"/>
</dbReference>
<protein>
    <recommendedName>
        <fullName evidence="5">Zinc finger MYM-type protein 1-like</fullName>
    </recommendedName>
</protein>
<feature type="region of interest" description="Disordered" evidence="1">
    <location>
        <begin position="1"/>
        <end position="27"/>
    </location>
</feature>
<dbReference type="OrthoDB" id="10054789at2759"/>
<name>A0A814LK39_9BILA</name>
<accession>A0A814LK39</accession>
<dbReference type="EMBL" id="CAJOBC010004556">
    <property type="protein sequence ID" value="CAF3832532.1"/>
    <property type="molecule type" value="Genomic_DNA"/>
</dbReference>
<comment type="caution">
    <text evidence="2">The sequence shown here is derived from an EMBL/GenBank/DDBJ whole genome shotgun (WGS) entry which is preliminary data.</text>
</comment>
<keyword evidence="4" id="KW-1185">Reference proteome</keyword>
<evidence type="ECO:0000313" key="2">
    <source>
        <dbReference type="EMBL" id="CAF1064704.1"/>
    </source>
</evidence>
<sequence>MSVAQMPGSLKCEGEASNTEPSSIQSNINENCSLSTTRITTTNDDKKRTYQKWYSKDYKWLVYEPNNGGFCCICRDYWKPTIPSYFEMNTRTRGVFTIQPFVNWKCAPGRSGRLEKHQQSAYHTIAVQNLSFRQQEGSVAQQLFNVNELERQENRHRFGTDINHYQNLSICIRYCNQDTGEPTESYISLLKIKDKDAQTIFDTIVKELKSKNIDMTKIRFTGFDGASVFSGECNGVSAKFRQIYSNSILFIHCRAHILQLCLLSACEDIPEVKESLLTLKSLFNFINRSSTRLVRFNDIQTLLKHPQLKLIQPGDTRCLSYSRSINAVIRYDACLNHSSSHKKCFRLKESFYLFSS</sequence>